<feature type="region of interest" description="Disordered" evidence="1">
    <location>
        <begin position="159"/>
        <end position="232"/>
    </location>
</feature>
<name>A0A8U0UW71_MUSPF</name>
<evidence type="ECO:0000313" key="2">
    <source>
        <dbReference type="Proteomes" id="UP000000715"/>
    </source>
</evidence>
<dbReference type="GeneID" id="123390510"/>
<organism evidence="2 3">
    <name type="scientific">Mustela putorius furo</name>
    <name type="common">European domestic ferret</name>
    <name type="synonym">Mustela furo</name>
    <dbReference type="NCBI Taxonomy" id="9669"/>
    <lineage>
        <taxon>Eukaryota</taxon>
        <taxon>Metazoa</taxon>
        <taxon>Chordata</taxon>
        <taxon>Craniata</taxon>
        <taxon>Vertebrata</taxon>
        <taxon>Euteleostomi</taxon>
        <taxon>Mammalia</taxon>
        <taxon>Eutheria</taxon>
        <taxon>Laurasiatheria</taxon>
        <taxon>Carnivora</taxon>
        <taxon>Caniformia</taxon>
        <taxon>Musteloidea</taxon>
        <taxon>Mustelidae</taxon>
        <taxon>Mustelinae</taxon>
        <taxon>Mustela</taxon>
    </lineage>
</organism>
<proteinExistence type="predicted"/>
<dbReference type="AlphaFoldDB" id="A0A8U0UW71"/>
<evidence type="ECO:0000256" key="1">
    <source>
        <dbReference type="SAM" id="MobiDB-lite"/>
    </source>
</evidence>
<feature type="compositionally biased region" description="Low complexity" evidence="1">
    <location>
        <begin position="62"/>
        <end position="76"/>
    </location>
</feature>
<feature type="region of interest" description="Disordered" evidence="1">
    <location>
        <begin position="1"/>
        <end position="114"/>
    </location>
</feature>
<keyword evidence="2" id="KW-1185">Reference proteome</keyword>
<accession>A0A8U0UW71</accession>
<reference evidence="3" key="1">
    <citation type="submission" date="2025-08" db="UniProtKB">
        <authorList>
            <consortium name="RefSeq"/>
        </authorList>
    </citation>
    <scope>IDENTIFICATION</scope>
    <source>
        <tissue evidence="3">Brain</tissue>
    </source>
</reference>
<dbReference type="RefSeq" id="XP_044930555.1">
    <property type="nucleotide sequence ID" value="XM_045074620.1"/>
</dbReference>
<gene>
    <name evidence="3" type="primary">LOC123390510</name>
</gene>
<feature type="compositionally biased region" description="Low complexity" evidence="1">
    <location>
        <begin position="171"/>
        <end position="183"/>
    </location>
</feature>
<sequence length="232" mass="23370">MQPGEAPGGWPARVPESPGQQPPGSPHRARPASADVPTISRDVLGTQAGVSPAQTGSGGPGRPRSPFLSREPVLPGGLLGLSGGDNKGLRVPAADPPEQRTASASPLPTGPLLPSSACGFLGLRAGGTLGLREQEGRKAQGWGLPEAPSVLDGVSELMVQGWGDPKGGPGARRPSPAPSVAPVLQWSRQAAGDSPGLPLKGHPELEGKAIPRRPVTLGSLEGHSPSPDPSTP</sequence>
<dbReference type="Proteomes" id="UP000000715">
    <property type="component" value="Unplaced"/>
</dbReference>
<protein>
    <submittedName>
        <fullName evidence="3">Translation initiation factor IF-2-like</fullName>
    </submittedName>
</protein>
<feature type="compositionally biased region" description="Gly residues" evidence="1">
    <location>
        <begin position="77"/>
        <end position="86"/>
    </location>
</feature>
<evidence type="ECO:0000313" key="3">
    <source>
        <dbReference type="RefSeq" id="XP_044930555.1"/>
    </source>
</evidence>
<feature type="compositionally biased region" description="Low complexity" evidence="1">
    <location>
        <begin position="102"/>
        <end position="114"/>
    </location>
</feature>